<evidence type="ECO:0000313" key="1">
    <source>
        <dbReference type="EMBL" id="CAG8798785.1"/>
    </source>
</evidence>
<dbReference type="Proteomes" id="UP000789920">
    <property type="component" value="Unassembled WGS sequence"/>
</dbReference>
<name>A0ACA9RMN5_9GLOM</name>
<evidence type="ECO:0000313" key="2">
    <source>
        <dbReference type="Proteomes" id="UP000789920"/>
    </source>
</evidence>
<protein>
    <submittedName>
        <fullName evidence="1">878_t:CDS:1</fullName>
    </submittedName>
</protein>
<reference evidence="1" key="1">
    <citation type="submission" date="2021-06" db="EMBL/GenBank/DDBJ databases">
        <authorList>
            <person name="Kallberg Y."/>
            <person name="Tangrot J."/>
            <person name="Rosling A."/>
        </authorList>
    </citation>
    <scope>NUCLEOTIDE SEQUENCE</scope>
    <source>
        <strain evidence="1">MA461A</strain>
    </source>
</reference>
<dbReference type="EMBL" id="CAJVQC010058522">
    <property type="protein sequence ID" value="CAG8798785.1"/>
    <property type="molecule type" value="Genomic_DNA"/>
</dbReference>
<proteinExistence type="predicted"/>
<accession>A0ACA9RMN5</accession>
<sequence>WSQNNVENLWMPEYPPSELFHTNLTEDLNSPEEKLKIPVISNVLINVAYITLVPYNEAIDPSEIIAIDFGRKLWGEPGKIIISILISLSAFGCVDSIVFMGSRAIVYAAKNGSIPEKLSHKKHDAPFYALLVQSVYCAVLIFLP</sequence>
<keyword evidence="2" id="KW-1185">Reference proteome</keyword>
<feature type="non-terminal residue" evidence="1">
    <location>
        <position position="1"/>
    </location>
</feature>
<organism evidence="1 2">
    <name type="scientific">Racocetra persica</name>
    <dbReference type="NCBI Taxonomy" id="160502"/>
    <lineage>
        <taxon>Eukaryota</taxon>
        <taxon>Fungi</taxon>
        <taxon>Fungi incertae sedis</taxon>
        <taxon>Mucoromycota</taxon>
        <taxon>Glomeromycotina</taxon>
        <taxon>Glomeromycetes</taxon>
        <taxon>Diversisporales</taxon>
        <taxon>Gigasporaceae</taxon>
        <taxon>Racocetra</taxon>
    </lineage>
</organism>
<feature type="non-terminal residue" evidence="1">
    <location>
        <position position="144"/>
    </location>
</feature>
<comment type="caution">
    <text evidence="1">The sequence shown here is derived from an EMBL/GenBank/DDBJ whole genome shotgun (WGS) entry which is preliminary data.</text>
</comment>
<gene>
    <name evidence="1" type="ORF">RPERSI_LOCUS20588</name>
</gene>